<dbReference type="Gene3D" id="1.25.40.10">
    <property type="entry name" value="Tetratricopeptide repeat domain"/>
    <property type="match status" value="5"/>
</dbReference>
<dbReference type="FunFam" id="1.25.40.10:FF:000442">
    <property type="entry name" value="Pentatricopeptide repeat-containing protein At3g49710"/>
    <property type="match status" value="1"/>
</dbReference>
<dbReference type="Proteomes" id="UP001189624">
    <property type="component" value="Chromosome 9"/>
</dbReference>
<accession>A0AA86SXI0</accession>
<dbReference type="GO" id="GO:0003723">
    <property type="term" value="F:RNA binding"/>
    <property type="evidence" value="ECO:0007669"/>
    <property type="project" value="InterPro"/>
</dbReference>
<evidence type="ECO:0008006" key="5">
    <source>
        <dbReference type="Google" id="ProtNLM"/>
    </source>
</evidence>
<dbReference type="PANTHER" id="PTHR47926">
    <property type="entry name" value="PENTATRICOPEPTIDE REPEAT-CONTAINING PROTEIN"/>
    <property type="match status" value="1"/>
</dbReference>
<dbReference type="NCBIfam" id="TIGR00756">
    <property type="entry name" value="PPR"/>
    <property type="match status" value="4"/>
</dbReference>
<dbReference type="InterPro" id="IPR002885">
    <property type="entry name" value="PPR_rpt"/>
</dbReference>
<dbReference type="AlphaFoldDB" id="A0AA86SXI0"/>
<evidence type="ECO:0000313" key="3">
    <source>
        <dbReference type="EMBL" id="CAJ1974788.1"/>
    </source>
</evidence>
<evidence type="ECO:0000256" key="2">
    <source>
        <dbReference type="PROSITE-ProRule" id="PRU00708"/>
    </source>
</evidence>
<dbReference type="GO" id="GO:0009451">
    <property type="term" value="P:RNA modification"/>
    <property type="evidence" value="ECO:0007669"/>
    <property type="project" value="InterPro"/>
</dbReference>
<feature type="repeat" description="PPR" evidence="2">
    <location>
        <begin position="57"/>
        <end position="91"/>
    </location>
</feature>
<dbReference type="Pfam" id="PF13041">
    <property type="entry name" value="PPR_2"/>
    <property type="match status" value="2"/>
</dbReference>
<dbReference type="InterPro" id="IPR046960">
    <property type="entry name" value="PPR_At4g14850-like_plant"/>
</dbReference>
<dbReference type="InterPro" id="IPR046848">
    <property type="entry name" value="E_motif"/>
</dbReference>
<gene>
    <name evidence="3" type="ORF">AYBTSS11_LOCUS26872</name>
</gene>
<feature type="repeat" description="PPR" evidence="2">
    <location>
        <begin position="326"/>
        <end position="360"/>
    </location>
</feature>
<dbReference type="Pfam" id="PF01535">
    <property type="entry name" value="PPR"/>
    <property type="match status" value="5"/>
</dbReference>
<keyword evidence="4" id="KW-1185">Reference proteome</keyword>
<keyword evidence="1" id="KW-0677">Repeat</keyword>
<evidence type="ECO:0000256" key="1">
    <source>
        <dbReference type="ARBA" id="ARBA00022737"/>
    </source>
</evidence>
<organism evidence="3 4">
    <name type="scientific">Sphenostylis stenocarpa</name>
    <dbReference type="NCBI Taxonomy" id="92480"/>
    <lineage>
        <taxon>Eukaryota</taxon>
        <taxon>Viridiplantae</taxon>
        <taxon>Streptophyta</taxon>
        <taxon>Embryophyta</taxon>
        <taxon>Tracheophyta</taxon>
        <taxon>Spermatophyta</taxon>
        <taxon>Magnoliopsida</taxon>
        <taxon>eudicotyledons</taxon>
        <taxon>Gunneridae</taxon>
        <taxon>Pentapetalae</taxon>
        <taxon>rosids</taxon>
        <taxon>fabids</taxon>
        <taxon>Fabales</taxon>
        <taxon>Fabaceae</taxon>
        <taxon>Papilionoideae</taxon>
        <taxon>50 kb inversion clade</taxon>
        <taxon>NPAAA clade</taxon>
        <taxon>indigoferoid/millettioid clade</taxon>
        <taxon>Phaseoleae</taxon>
        <taxon>Sphenostylis</taxon>
    </lineage>
</organism>
<reference evidence="3" key="1">
    <citation type="submission" date="2023-10" db="EMBL/GenBank/DDBJ databases">
        <authorList>
            <person name="Domelevo Entfellner J.-B."/>
        </authorList>
    </citation>
    <scope>NUCLEOTIDE SEQUENCE</scope>
</reference>
<dbReference type="Gramene" id="rna-AYBTSS11_LOCUS26872">
    <property type="protein sequence ID" value="CAJ1974788.1"/>
    <property type="gene ID" value="gene-AYBTSS11_LOCUS26872"/>
</dbReference>
<dbReference type="SUPFAM" id="SSF48452">
    <property type="entry name" value="TPR-like"/>
    <property type="match status" value="1"/>
</dbReference>
<name>A0AA86SXI0_9FABA</name>
<dbReference type="EMBL" id="OY731406">
    <property type="protein sequence ID" value="CAJ1974788.1"/>
    <property type="molecule type" value="Genomic_DNA"/>
</dbReference>
<feature type="repeat" description="PPR" evidence="2">
    <location>
        <begin position="160"/>
        <end position="194"/>
    </location>
</feature>
<feature type="repeat" description="PPR" evidence="2">
    <location>
        <begin position="222"/>
        <end position="256"/>
    </location>
</feature>
<dbReference type="PANTHER" id="PTHR47926:SF346">
    <property type="entry name" value="PENTATRICOPEPTIDE REPEAT-CONTAINING PROTEIN"/>
    <property type="match status" value="1"/>
</dbReference>
<proteinExistence type="predicted"/>
<protein>
    <recommendedName>
        <fullName evidence="5">Pentatricopeptide repeat-containing protein</fullName>
    </recommendedName>
</protein>
<sequence length="560" mass="62940">MCVTARRVKLTNALHGHLIKTALFFDAFLANGLIDAYSKCGCEESLQKTFDDLPNKTTRSWNMLISFYSKTGLFDKARNLFDKMPKRNVVSFNSLISGYTRHGLHENSVKLFRMTQNGRNVLVLDEFTLVSVVGSCGCLGNAKWLRQVHGVAVLVGMEWNVILNNALIDAYGKCGEPDLSCSVFCWMPERNVVSWTSMVVAYFGACRLDEACRVFKDMPIKNTVSWTAVITGFVRNGRYGEAFDVFKQMLEEGVRPSAPTFVSIIDACAEEALIGRGKQVHGQIIRGGISGNLFNVYVSNALIDMYGKCGDMKSAENLFEMASVRDVITWNTLITGFARNGNGEDSLAVFRRMIESKVEPNHVTFLGVLSGCSHAGLDDEGLELVDLMERKYGMKPKADHYALLIDLLGRKNRLKEAMSWTKKLPDAVMNHIAIWGAILGACRVYGNLDLARKAAETLFELEPENTARHVMLANIYAASGRWGDAKRIRTVMKERSMKKEPAFSWIELRNVRHEFVAKDKLHPQIGEICEVNGKLILHLKDVGYHRPYIFLPDYDDFYFG</sequence>
<dbReference type="PROSITE" id="PS51375">
    <property type="entry name" value="PPR"/>
    <property type="match status" value="4"/>
</dbReference>
<dbReference type="Pfam" id="PF20431">
    <property type="entry name" value="E_motif"/>
    <property type="match status" value="1"/>
</dbReference>
<dbReference type="FunFam" id="1.25.40.10:FF:000280">
    <property type="entry name" value="Pentatricopeptide repeat-containing protein"/>
    <property type="match status" value="1"/>
</dbReference>
<dbReference type="FunFam" id="1.25.40.10:FF:000682">
    <property type="entry name" value="Pentatricopeptide repeat-containing protein At3g16610"/>
    <property type="match status" value="1"/>
</dbReference>
<evidence type="ECO:0000313" key="4">
    <source>
        <dbReference type="Proteomes" id="UP001189624"/>
    </source>
</evidence>
<dbReference type="InterPro" id="IPR011990">
    <property type="entry name" value="TPR-like_helical_dom_sf"/>
</dbReference>